<comment type="caution">
    <text evidence="5">The sequence shown here is derived from an EMBL/GenBank/DDBJ whole genome shotgun (WGS) entry which is preliminary data.</text>
</comment>
<dbReference type="GO" id="GO:0046943">
    <property type="term" value="F:carboxylic acid transmembrane transporter activity"/>
    <property type="evidence" value="ECO:0007669"/>
    <property type="project" value="TreeGrafter"/>
</dbReference>
<dbReference type="InterPro" id="IPR005828">
    <property type="entry name" value="MFS_sugar_transport-like"/>
</dbReference>
<dbReference type="GeneID" id="92856670"/>
<reference evidence="5 6" key="1">
    <citation type="submission" date="2017-02" db="EMBL/GenBank/DDBJ databases">
        <title>Prevalence of linear plasmids in Cutibacterium acnes isolates obtained from cancerous prostatic tissue.</title>
        <authorList>
            <person name="Davidsson S."/>
            <person name="Bruggemann H."/>
        </authorList>
    </citation>
    <scope>NUCLEOTIDE SEQUENCE [LARGE SCALE GENOMIC DNA]</scope>
    <source>
        <strain evidence="5 6">11-78</strain>
    </source>
</reference>
<dbReference type="InterPro" id="IPR036259">
    <property type="entry name" value="MFS_trans_sf"/>
</dbReference>
<dbReference type="Pfam" id="PF00083">
    <property type="entry name" value="Sugar_tr"/>
    <property type="match status" value="1"/>
</dbReference>
<dbReference type="InterPro" id="IPR020846">
    <property type="entry name" value="MFS_dom"/>
</dbReference>
<keyword evidence="2" id="KW-0812">Transmembrane</keyword>
<sequence>MASSDDIITIKEMGDKRRWWQYLDATKWKLFIAALIGVTLDGYDFVLITLALPEIKAAFGLTLVQSAALVSAAFITRWLGGLILGGVGDRFGRKPAMIIATVLFAIGSLLMGFSPNFMFLFIMRMVVGFAMAGEYGSSATYVIESWHPRIRGKASSFLLSGYAIGAILAVQVDKYLVPWADSWHAGWGWRALFITGIVPIAVALYMRRRLPEASDWETAKSREREKSSESRDAFQVLFSGRRMSLNITLVIAAMAGLLAIFALNILPFWGVLAVAIACGAIFVCLIVQFDPRRWVIGIGIMIVILSAFMYGWPILGLLPTYLTGAGYAASTVANLLTIAQFGNMIGYFVTGFMGDWIGMRKWYFTSILIAQIIVFPLFFAGIKSAWLIGLLLFFNQLFGQGVSGLAPRWVSSYFPVEQRAAGVGFIYNVGALGGAIGPFVGASLAKSHGLGSALGVLSVGFGLIVVLGVRLNLPRKLQALVNPEAVRPEDGDDRYINSVDLSSEFASSEC</sequence>
<accession>A0A8B2VSG2</accession>
<evidence type="ECO:0000313" key="6">
    <source>
        <dbReference type="Proteomes" id="UP000226191"/>
    </source>
</evidence>
<proteinExistence type="predicted"/>
<dbReference type="Gene3D" id="1.20.1250.20">
    <property type="entry name" value="MFS general substrate transporter like domains"/>
    <property type="match status" value="2"/>
</dbReference>
<dbReference type="InterPro" id="IPR011701">
    <property type="entry name" value="MFS"/>
</dbReference>
<dbReference type="Proteomes" id="UP000226191">
    <property type="component" value="Unassembled WGS sequence"/>
</dbReference>
<gene>
    <name evidence="5" type="ORF">B1B09_00705</name>
</gene>
<evidence type="ECO:0000313" key="5">
    <source>
        <dbReference type="EMBL" id="PGF36208.1"/>
    </source>
</evidence>
<keyword evidence="3" id="KW-1133">Transmembrane helix</keyword>
<name>A0A8B2VSG2_CUTAC</name>
<dbReference type="NCBIfam" id="NF003024">
    <property type="entry name" value="PRK03893.1"/>
    <property type="match status" value="1"/>
</dbReference>
<dbReference type="EMBL" id="MVCE01000001">
    <property type="protein sequence ID" value="PGF36208.1"/>
    <property type="molecule type" value="Genomic_DNA"/>
</dbReference>
<dbReference type="RefSeq" id="WP_002515257.1">
    <property type="nucleotide sequence ID" value="NZ_AP022844.1"/>
</dbReference>
<protein>
    <submittedName>
        <fullName evidence="5">MFS transporter</fullName>
    </submittedName>
</protein>
<organism evidence="5 6">
    <name type="scientific">Cutibacterium acnes</name>
    <name type="common">Propionibacterium acnes</name>
    <dbReference type="NCBI Taxonomy" id="1747"/>
    <lineage>
        <taxon>Bacteria</taxon>
        <taxon>Bacillati</taxon>
        <taxon>Actinomycetota</taxon>
        <taxon>Actinomycetes</taxon>
        <taxon>Propionibacteriales</taxon>
        <taxon>Propionibacteriaceae</taxon>
        <taxon>Cutibacterium</taxon>
    </lineage>
</organism>
<dbReference type="AlphaFoldDB" id="A0A8B2VSG2"/>
<dbReference type="PROSITE" id="PS50850">
    <property type="entry name" value="MFS"/>
    <property type="match status" value="1"/>
</dbReference>
<dbReference type="SUPFAM" id="SSF103473">
    <property type="entry name" value="MFS general substrate transporter"/>
    <property type="match status" value="1"/>
</dbReference>
<evidence type="ECO:0000256" key="3">
    <source>
        <dbReference type="ARBA" id="ARBA00022989"/>
    </source>
</evidence>
<keyword evidence="4" id="KW-0472">Membrane</keyword>
<dbReference type="OrthoDB" id="8953821at2"/>
<dbReference type="Pfam" id="PF07690">
    <property type="entry name" value="MFS_1"/>
    <property type="match status" value="1"/>
</dbReference>
<dbReference type="PANTHER" id="PTHR23508">
    <property type="entry name" value="CARBOXYLIC ACID TRANSPORTER PROTEIN HOMOLOG"/>
    <property type="match status" value="1"/>
</dbReference>
<evidence type="ECO:0000256" key="1">
    <source>
        <dbReference type="ARBA" id="ARBA00004651"/>
    </source>
</evidence>
<dbReference type="GO" id="GO:0005886">
    <property type="term" value="C:plasma membrane"/>
    <property type="evidence" value="ECO:0007669"/>
    <property type="project" value="UniProtKB-SubCell"/>
</dbReference>
<comment type="subcellular location">
    <subcellularLocation>
        <location evidence="1">Cell membrane</location>
        <topology evidence="1">Multi-pass membrane protein</topology>
    </subcellularLocation>
</comment>
<evidence type="ECO:0000256" key="2">
    <source>
        <dbReference type="ARBA" id="ARBA00022692"/>
    </source>
</evidence>
<dbReference type="PANTHER" id="PTHR23508:SF3">
    <property type="entry name" value="SIALIC ACID TRANSPORTER NANT"/>
    <property type="match status" value="1"/>
</dbReference>
<evidence type="ECO:0000256" key="4">
    <source>
        <dbReference type="ARBA" id="ARBA00023136"/>
    </source>
</evidence>
<dbReference type="CDD" id="cd17316">
    <property type="entry name" value="MFS_SV2_like"/>
    <property type="match status" value="1"/>
</dbReference>